<dbReference type="InterPro" id="IPR007048">
    <property type="entry name" value="IraD/Gp25-like"/>
</dbReference>
<dbReference type="NCBIfam" id="TIGR03357">
    <property type="entry name" value="VI_zyme"/>
    <property type="match status" value="1"/>
</dbReference>
<dbReference type="Proteomes" id="UP001243009">
    <property type="component" value="Unassembled WGS sequence"/>
</dbReference>
<dbReference type="SUPFAM" id="SSF160719">
    <property type="entry name" value="gpW/gp25-like"/>
    <property type="match status" value="1"/>
</dbReference>
<feature type="region of interest" description="Disordered" evidence="1">
    <location>
        <begin position="1"/>
        <end position="35"/>
    </location>
</feature>
<name>A0ABT9E9S0_9PROT</name>
<dbReference type="EMBL" id="JAUTWS010000064">
    <property type="protein sequence ID" value="MDO9712945.1"/>
    <property type="molecule type" value="Genomic_DNA"/>
</dbReference>
<gene>
    <name evidence="3" type="primary">tssE</name>
    <name evidence="3" type="ORF">Q7A36_31745</name>
</gene>
<dbReference type="PANTHER" id="PTHR38595:SF1">
    <property type="entry name" value="TYPE VI SECRETION SYSTEM COMPONENT TSSE1"/>
    <property type="match status" value="1"/>
</dbReference>
<proteinExistence type="predicted"/>
<sequence length="169" mass="18779">MSDAPRRGGPPRPRLPLLDRLIDDAPDRPEDPPLSAADALDALRRSVGRDLQWLLNTRRHWRSLPAALRGLEVSPLGYGLPDFAAGAFQDPGRREALRREVEETIRRFETRFLSLRVTLAEAEDTLSGTLRLRIDALLRAEPAPEPIGFVTLLDPATDEVTVHETHGVG</sequence>
<feature type="compositionally biased region" description="Basic and acidic residues" evidence="1">
    <location>
        <begin position="20"/>
        <end position="31"/>
    </location>
</feature>
<keyword evidence="4" id="KW-1185">Reference proteome</keyword>
<protein>
    <submittedName>
        <fullName evidence="3">Type VI secretion system baseplate subunit TssE</fullName>
    </submittedName>
</protein>
<organism evidence="3 4">
    <name type="scientific">Paracraurococcus lichenis</name>
    <dbReference type="NCBI Taxonomy" id="3064888"/>
    <lineage>
        <taxon>Bacteria</taxon>
        <taxon>Pseudomonadati</taxon>
        <taxon>Pseudomonadota</taxon>
        <taxon>Alphaproteobacteria</taxon>
        <taxon>Acetobacterales</taxon>
        <taxon>Roseomonadaceae</taxon>
        <taxon>Paracraurococcus</taxon>
    </lineage>
</organism>
<comment type="caution">
    <text evidence="3">The sequence shown here is derived from an EMBL/GenBank/DDBJ whole genome shotgun (WGS) entry which is preliminary data.</text>
</comment>
<dbReference type="InterPro" id="IPR017737">
    <property type="entry name" value="TssE1-like"/>
</dbReference>
<dbReference type="PANTHER" id="PTHR38595">
    <property type="entry name" value="CYTOPLASMIC PROTEIN-RELATED"/>
    <property type="match status" value="1"/>
</dbReference>
<evidence type="ECO:0000313" key="3">
    <source>
        <dbReference type="EMBL" id="MDO9712945.1"/>
    </source>
</evidence>
<evidence type="ECO:0000256" key="1">
    <source>
        <dbReference type="SAM" id="MobiDB-lite"/>
    </source>
</evidence>
<dbReference type="Gene3D" id="3.10.450.40">
    <property type="match status" value="1"/>
</dbReference>
<feature type="domain" description="IraD/Gp25-like" evidence="2">
    <location>
        <begin position="42"/>
        <end position="142"/>
    </location>
</feature>
<reference evidence="3 4" key="1">
    <citation type="submission" date="2023-08" db="EMBL/GenBank/DDBJ databases">
        <title>The draft genome sequence of Paracraurococcus sp. LOR1-02.</title>
        <authorList>
            <person name="Kingkaew E."/>
            <person name="Tanasupawat S."/>
        </authorList>
    </citation>
    <scope>NUCLEOTIDE SEQUENCE [LARGE SCALE GENOMIC DNA]</scope>
    <source>
        <strain evidence="3 4">LOR1-02</strain>
    </source>
</reference>
<accession>A0ABT9E9S0</accession>
<evidence type="ECO:0000313" key="4">
    <source>
        <dbReference type="Proteomes" id="UP001243009"/>
    </source>
</evidence>
<evidence type="ECO:0000259" key="2">
    <source>
        <dbReference type="Pfam" id="PF04965"/>
    </source>
</evidence>
<dbReference type="RefSeq" id="WP_305107806.1">
    <property type="nucleotide sequence ID" value="NZ_JAUTWS010000064.1"/>
</dbReference>
<dbReference type="Pfam" id="PF04965">
    <property type="entry name" value="GPW_gp25"/>
    <property type="match status" value="1"/>
</dbReference>
<dbReference type="InterPro" id="IPR053176">
    <property type="entry name" value="T6SS_TssE1-like"/>
</dbReference>